<dbReference type="InterPro" id="IPR039844">
    <property type="entry name" value="URB1"/>
</dbReference>
<dbReference type="OrthoDB" id="6351336at2759"/>
<dbReference type="Pfam" id="PF16201">
    <property type="entry name" value="NopRA1"/>
    <property type="match status" value="1"/>
</dbReference>
<dbReference type="PANTHER" id="PTHR13500:SF0">
    <property type="entry name" value="NUCLEOLAR PRE-RIBOSOMAL-ASSOCIATED PROTEIN 1"/>
    <property type="match status" value="1"/>
</dbReference>
<keyword evidence="3" id="KW-1185">Reference proteome</keyword>
<name>A0A7R8H810_LEPSM</name>
<accession>A0A7R8H810</accession>
<protein>
    <submittedName>
        <fullName evidence="2">(salmon louse) hypothetical protein</fullName>
    </submittedName>
</protein>
<dbReference type="InterPro" id="IPR032436">
    <property type="entry name" value="URB1_C"/>
</dbReference>
<dbReference type="GO" id="GO:0000466">
    <property type="term" value="P:maturation of 5.8S rRNA from tricistronic rRNA transcript (SSU-rRNA, 5.8S rRNA, LSU-rRNA)"/>
    <property type="evidence" value="ECO:0007669"/>
    <property type="project" value="TreeGrafter"/>
</dbReference>
<dbReference type="Proteomes" id="UP000675881">
    <property type="component" value="Chromosome 4"/>
</dbReference>
<organism evidence="2 3">
    <name type="scientific">Lepeophtheirus salmonis</name>
    <name type="common">Salmon louse</name>
    <name type="synonym">Caligus salmonis</name>
    <dbReference type="NCBI Taxonomy" id="72036"/>
    <lineage>
        <taxon>Eukaryota</taxon>
        <taxon>Metazoa</taxon>
        <taxon>Ecdysozoa</taxon>
        <taxon>Arthropoda</taxon>
        <taxon>Crustacea</taxon>
        <taxon>Multicrustacea</taxon>
        <taxon>Hexanauplia</taxon>
        <taxon>Copepoda</taxon>
        <taxon>Siphonostomatoida</taxon>
        <taxon>Caligidae</taxon>
        <taxon>Lepeophtheirus</taxon>
    </lineage>
</organism>
<evidence type="ECO:0000313" key="3">
    <source>
        <dbReference type="Proteomes" id="UP000675881"/>
    </source>
</evidence>
<feature type="domain" description="URB1 C-terminal" evidence="1">
    <location>
        <begin position="367"/>
        <end position="443"/>
    </location>
</feature>
<gene>
    <name evidence="2" type="ORF">LSAA_8990</name>
</gene>
<dbReference type="PANTHER" id="PTHR13500">
    <property type="entry name" value="NUCLEOLAR PRERIBOSOMAL-ASSOCIATED PROTEIN 1"/>
    <property type="match status" value="1"/>
</dbReference>
<dbReference type="EMBL" id="HG994583">
    <property type="protein sequence ID" value="CAF2932214.1"/>
    <property type="molecule type" value="Genomic_DNA"/>
</dbReference>
<evidence type="ECO:0000313" key="2">
    <source>
        <dbReference type="EMBL" id="CAF2932214.1"/>
    </source>
</evidence>
<dbReference type="GO" id="GO:0000463">
    <property type="term" value="P:maturation of LSU-rRNA from tricistronic rRNA transcript (SSU-rRNA, 5.8S rRNA, LSU-rRNA)"/>
    <property type="evidence" value="ECO:0007669"/>
    <property type="project" value="TreeGrafter"/>
</dbReference>
<reference evidence="2" key="1">
    <citation type="submission" date="2021-02" db="EMBL/GenBank/DDBJ databases">
        <authorList>
            <person name="Bekaert M."/>
        </authorList>
    </citation>
    <scope>NUCLEOTIDE SEQUENCE</scope>
    <source>
        <strain evidence="2">IoA-00</strain>
    </source>
</reference>
<dbReference type="AlphaFoldDB" id="A0A7R8H810"/>
<sequence length="465" mass="53501">MGKSFLTTLVVSVKRKAKEKFVCETIVNTLSEAMNNSLLKNDNNCVFRELIIVILEHFPKLNMIEKLNLDFGSDFIPSLGTACCLMTMANNESLSSKHFANKVLIPCLKMYCQKLKDPSGLSVDQMQDCYNCFSKMLRFDLHKVMAYIVKRKTDFGLILGLSIMSELIKFSYTEKHEHLTTIYEMINGHSNFLKLLLSMQAGEDVFSLMKKDLLLLINSIVSISPELVSQEHIPLSMRKKHSFASFQPIVWGSLAISRYTIGTSEKKNLWKVPRCSEILGLIDADKMYETAINFPIEMTLFNENTFYENDPSKYDPRFYLQLFSSLCSSERYIDKHLKLQEYGALALALASISSKDEDMRALVNASESDDTPRKWILEVIEDGLKDYLDYYILLKVRIIRVLLSFNGSILSTNEEEIFNIIEKCLRLKDGALDLIQSQGFLIWCLSKRSSQKKTTLRRLYRFDFV</sequence>
<dbReference type="GO" id="GO:0005730">
    <property type="term" value="C:nucleolus"/>
    <property type="evidence" value="ECO:0007669"/>
    <property type="project" value="TreeGrafter"/>
</dbReference>
<evidence type="ECO:0000259" key="1">
    <source>
        <dbReference type="Pfam" id="PF16201"/>
    </source>
</evidence>
<proteinExistence type="predicted"/>